<dbReference type="Pfam" id="PF01368">
    <property type="entry name" value="DHH"/>
    <property type="match status" value="1"/>
</dbReference>
<keyword evidence="4" id="KW-1185">Reference proteome</keyword>
<keyword evidence="3" id="KW-0378">Hydrolase</keyword>
<feature type="domain" description="DDH" evidence="1">
    <location>
        <begin position="19"/>
        <end position="166"/>
    </location>
</feature>
<evidence type="ECO:0000259" key="2">
    <source>
        <dbReference type="Pfam" id="PF02272"/>
    </source>
</evidence>
<dbReference type="Proteomes" id="UP001240643">
    <property type="component" value="Unassembled WGS sequence"/>
</dbReference>
<protein>
    <submittedName>
        <fullName evidence="3">Phosphoesterase RecJ-like protein</fullName>
        <ecNumber evidence="3">3.1.13.3</ecNumber>
        <ecNumber evidence="3">3.1.3.7</ecNumber>
    </submittedName>
</protein>
<dbReference type="SUPFAM" id="SSF64182">
    <property type="entry name" value="DHH phosphoesterases"/>
    <property type="match status" value="1"/>
</dbReference>
<comment type="caution">
    <text evidence="3">The sequence shown here is derived from an EMBL/GenBank/DDBJ whole genome shotgun (WGS) entry which is preliminary data.</text>
</comment>
<proteinExistence type="predicted"/>
<dbReference type="Pfam" id="PF02272">
    <property type="entry name" value="DHHA1"/>
    <property type="match status" value="1"/>
</dbReference>
<dbReference type="EMBL" id="JAUSWO010000001">
    <property type="protein sequence ID" value="MDQ0514346.1"/>
    <property type="molecule type" value="Genomic_DNA"/>
</dbReference>
<dbReference type="InterPro" id="IPR051319">
    <property type="entry name" value="Oligoribo/pAp-PDE_c-di-AMP_PDE"/>
</dbReference>
<dbReference type="EC" id="3.1.13.3" evidence="3"/>
<dbReference type="PANTHER" id="PTHR47618">
    <property type="entry name" value="BIFUNCTIONAL OLIGORIBONUCLEASE AND PAP PHOSPHATASE NRNA"/>
    <property type="match status" value="1"/>
</dbReference>
<dbReference type="InterPro" id="IPR001667">
    <property type="entry name" value="DDH_dom"/>
</dbReference>
<sequence>MLEKNFIKNFLEKIKHADQIAIFCHRQPDFDALGTAYAMYQWLVDNFGKEDKRIYLMVPDDALKSQDEILFPPLDKLATSKELSNALGIILDTANESRVLTSLHTACKELIAIDHHPRSERFTQLEFIDPTYPATAQILAELFEWLEEKENYIFRSVVAQYLYAGIITDTNNMLSPAVLPSTFEVMGRLVLRGINRNLVHDAIFMQNLTQKKFSGHVIEQIKITKNGLAYAIISKKDSQKYMVEDIPTIVPILANIHNVEIWTSLMYDFEFKKWKASIRSRDVQINAIAREFGGGGHKKSAATVFEKKRDYFKLLARLNQYLYELGYKNTSINEANASSGYLMWHQWFSFPFEKKKKKYEEK</sequence>
<accession>A0ABU0M059</accession>
<dbReference type="EC" id="3.1.3.7" evidence="3"/>
<dbReference type="Gene3D" id="3.90.1640.10">
    <property type="entry name" value="inorganic pyrophosphatase (n-terminal core)"/>
    <property type="match status" value="1"/>
</dbReference>
<dbReference type="Gene3D" id="3.10.310.30">
    <property type="match status" value="1"/>
</dbReference>
<dbReference type="InterPro" id="IPR038763">
    <property type="entry name" value="DHH_sf"/>
</dbReference>
<evidence type="ECO:0000313" key="3">
    <source>
        <dbReference type="EMBL" id="MDQ0514346.1"/>
    </source>
</evidence>
<feature type="domain" description="DHHA1" evidence="2">
    <location>
        <begin position="240"/>
        <end position="323"/>
    </location>
</feature>
<organism evidence="3 4">
    <name type="scientific">Mycoplasmoides fastidiosum</name>
    <dbReference type="NCBI Taxonomy" id="92758"/>
    <lineage>
        <taxon>Bacteria</taxon>
        <taxon>Bacillati</taxon>
        <taxon>Mycoplasmatota</taxon>
        <taxon>Mycoplasmoidales</taxon>
        <taxon>Mycoplasmoidaceae</taxon>
        <taxon>Mycoplasmoides</taxon>
    </lineage>
</organism>
<name>A0ABU0M059_9BACT</name>
<dbReference type="RefSeq" id="WP_256547777.1">
    <property type="nucleotide sequence ID" value="NZ_CP101809.1"/>
</dbReference>
<dbReference type="GO" id="GO:0008441">
    <property type="term" value="F:3'(2'),5'-bisphosphate nucleotidase activity"/>
    <property type="evidence" value="ECO:0007669"/>
    <property type="project" value="UniProtKB-EC"/>
</dbReference>
<gene>
    <name evidence="3" type="ORF">J2Z62_000784</name>
</gene>
<dbReference type="InterPro" id="IPR003156">
    <property type="entry name" value="DHHA1_dom"/>
</dbReference>
<reference evidence="3" key="1">
    <citation type="submission" date="2023-07" db="EMBL/GenBank/DDBJ databases">
        <title>Genomic Encyclopedia of Type Strains, Phase IV (KMG-IV): sequencing the most valuable type-strain genomes for metagenomic binning, comparative biology and taxonomic classification.</title>
        <authorList>
            <person name="Goeker M."/>
        </authorList>
    </citation>
    <scope>NUCLEOTIDE SEQUENCE [LARGE SCALE GENOMIC DNA]</scope>
    <source>
        <strain evidence="3">DSM 21204</strain>
    </source>
</reference>
<evidence type="ECO:0000313" key="4">
    <source>
        <dbReference type="Proteomes" id="UP001240643"/>
    </source>
</evidence>
<evidence type="ECO:0000259" key="1">
    <source>
        <dbReference type="Pfam" id="PF01368"/>
    </source>
</evidence>
<dbReference type="PANTHER" id="PTHR47618:SF1">
    <property type="entry name" value="BIFUNCTIONAL OLIGORIBONUCLEASE AND PAP PHOSPHATASE NRNA"/>
    <property type="match status" value="1"/>
</dbReference>